<gene>
    <name evidence="1" type="ORF">SDC9_194417</name>
</gene>
<organism evidence="1">
    <name type="scientific">bioreactor metagenome</name>
    <dbReference type="NCBI Taxonomy" id="1076179"/>
    <lineage>
        <taxon>unclassified sequences</taxon>
        <taxon>metagenomes</taxon>
        <taxon>ecological metagenomes</taxon>
    </lineage>
</organism>
<reference evidence="1" key="1">
    <citation type="submission" date="2019-08" db="EMBL/GenBank/DDBJ databases">
        <authorList>
            <person name="Kucharzyk K."/>
            <person name="Murdoch R.W."/>
            <person name="Higgins S."/>
            <person name="Loffler F."/>
        </authorList>
    </citation>
    <scope>NUCLEOTIDE SEQUENCE</scope>
</reference>
<sequence length="156" mass="16715">MTVHRATAVGLAAAASAPALDGTGVSLAFGNTGDVYLVAFLEDRDINDVADVLLSGVVQLEFAQILLERDSRLGQMTLLGLADLSGLNVLITELHGVVSVFFSRLLLSDDTGPRLNNGDRDDFALLIEDLRHADLLADDTFFHCNSSLVIGWDFPT</sequence>
<dbReference type="AlphaFoldDB" id="A0A645I6E5"/>
<dbReference type="EMBL" id="VSSQ01107797">
    <property type="protein sequence ID" value="MPN46818.1"/>
    <property type="molecule type" value="Genomic_DNA"/>
</dbReference>
<proteinExistence type="predicted"/>
<protein>
    <submittedName>
        <fullName evidence="1">Uncharacterized protein</fullName>
    </submittedName>
</protein>
<evidence type="ECO:0000313" key="1">
    <source>
        <dbReference type="EMBL" id="MPN46818.1"/>
    </source>
</evidence>
<comment type="caution">
    <text evidence="1">The sequence shown here is derived from an EMBL/GenBank/DDBJ whole genome shotgun (WGS) entry which is preliminary data.</text>
</comment>
<name>A0A645I6E5_9ZZZZ</name>
<accession>A0A645I6E5</accession>